<dbReference type="InterPro" id="IPR012675">
    <property type="entry name" value="Beta-grasp_dom_sf"/>
</dbReference>
<accession>A0ABU2BF51</accession>
<dbReference type="InterPro" id="IPR016155">
    <property type="entry name" value="Mopterin_synth/thiamin_S_b"/>
</dbReference>
<dbReference type="SUPFAM" id="SSF54285">
    <property type="entry name" value="MoaD/ThiS"/>
    <property type="match status" value="1"/>
</dbReference>
<evidence type="ECO:0000313" key="2">
    <source>
        <dbReference type="Proteomes" id="UP001183817"/>
    </source>
</evidence>
<dbReference type="Pfam" id="PF02597">
    <property type="entry name" value="ThiS"/>
    <property type="match status" value="1"/>
</dbReference>
<comment type="caution">
    <text evidence="1">The sequence shown here is derived from an EMBL/GenBank/DDBJ whole genome shotgun (WGS) entry which is preliminary data.</text>
</comment>
<dbReference type="CDD" id="cd17040">
    <property type="entry name" value="Ubl_MoaD_like"/>
    <property type="match status" value="1"/>
</dbReference>
<name>A0ABU2BF51_9MICC</name>
<dbReference type="InterPro" id="IPR003749">
    <property type="entry name" value="ThiS/MoaD-like"/>
</dbReference>
<reference evidence="1 2" key="1">
    <citation type="submission" date="2023-07" db="EMBL/GenBank/DDBJ databases">
        <title>Sequencing the genomes of 1000 actinobacteria strains.</title>
        <authorList>
            <person name="Klenk H.-P."/>
        </authorList>
    </citation>
    <scope>NUCLEOTIDE SEQUENCE [LARGE SCALE GENOMIC DNA]</scope>
    <source>
        <strain evidence="1 2">DSM 20167</strain>
    </source>
</reference>
<dbReference type="Proteomes" id="UP001183817">
    <property type="component" value="Unassembled WGS sequence"/>
</dbReference>
<evidence type="ECO:0000313" key="1">
    <source>
        <dbReference type="EMBL" id="MDR7357235.1"/>
    </source>
</evidence>
<proteinExistence type="predicted"/>
<gene>
    <name evidence="1" type="ORF">J2S64_000926</name>
</gene>
<organism evidence="1 2">
    <name type="scientific">Paeniglutamicibacter sulfureus</name>
    <dbReference type="NCBI Taxonomy" id="43666"/>
    <lineage>
        <taxon>Bacteria</taxon>
        <taxon>Bacillati</taxon>
        <taxon>Actinomycetota</taxon>
        <taxon>Actinomycetes</taxon>
        <taxon>Micrococcales</taxon>
        <taxon>Micrococcaceae</taxon>
        <taxon>Paeniglutamicibacter</taxon>
    </lineage>
</organism>
<keyword evidence="2" id="KW-1185">Reference proteome</keyword>
<dbReference type="Gene3D" id="3.10.20.30">
    <property type="match status" value="1"/>
</dbReference>
<sequence length="97" mass="10181">MRIRYFAAAAQAAGTTEERIDLLQLPGATLGTVLEHLATNAPAAAPVPDGPLLRRTTSLATVLGRCSFLVNGVSEQDKDRVLRPGDELDVLPPFAGG</sequence>
<dbReference type="EMBL" id="JAVDYI010000001">
    <property type="protein sequence ID" value="MDR7357235.1"/>
    <property type="molecule type" value="Genomic_DNA"/>
</dbReference>
<protein>
    <submittedName>
        <fullName evidence="1">Molybdopterin converting factor small subunit</fullName>
    </submittedName>
</protein>
<dbReference type="RefSeq" id="WP_310288539.1">
    <property type="nucleotide sequence ID" value="NZ_BAAAWO010000001.1"/>
</dbReference>